<protein>
    <submittedName>
        <fullName evidence="2">Uncharacterized protein</fullName>
    </submittedName>
</protein>
<name>A0A147IM04_9SPHN</name>
<dbReference type="Proteomes" id="UP000074072">
    <property type="component" value="Unassembled WGS sequence"/>
</dbReference>
<evidence type="ECO:0000256" key="1">
    <source>
        <dbReference type="SAM" id="MobiDB-lite"/>
    </source>
</evidence>
<reference evidence="2 3" key="1">
    <citation type="journal article" date="2016" name="Front. Microbiol.">
        <title>Genomic Resource of Rice Seed Associated Bacteria.</title>
        <authorList>
            <person name="Midha S."/>
            <person name="Bansal K."/>
            <person name="Sharma S."/>
            <person name="Kumar N."/>
            <person name="Patil P.P."/>
            <person name="Chaudhry V."/>
            <person name="Patil P.B."/>
        </authorList>
    </citation>
    <scope>NUCLEOTIDE SEQUENCE [LARGE SCALE GENOMIC DNA]</scope>
    <source>
        <strain evidence="2 3">SB4</strain>
    </source>
</reference>
<dbReference type="AlphaFoldDB" id="A0A147IM04"/>
<organism evidence="2 3">
    <name type="scientific">Sphingomonas sanguinis</name>
    <dbReference type="NCBI Taxonomy" id="33051"/>
    <lineage>
        <taxon>Bacteria</taxon>
        <taxon>Pseudomonadati</taxon>
        <taxon>Pseudomonadota</taxon>
        <taxon>Alphaproteobacteria</taxon>
        <taxon>Sphingomonadales</taxon>
        <taxon>Sphingomonadaceae</taxon>
        <taxon>Sphingomonas</taxon>
    </lineage>
</organism>
<evidence type="ECO:0000313" key="2">
    <source>
        <dbReference type="EMBL" id="KTT96277.1"/>
    </source>
</evidence>
<feature type="compositionally biased region" description="Gly residues" evidence="1">
    <location>
        <begin position="143"/>
        <end position="170"/>
    </location>
</feature>
<comment type="caution">
    <text evidence="2">The sequence shown here is derived from an EMBL/GenBank/DDBJ whole genome shotgun (WGS) entry which is preliminary data.</text>
</comment>
<dbReference type="EMBL" id="LDTE01000115">
    <property type="protein sequence ID" value="KTT96277.1"/>
    <property type="molecule type" value="Genomic_DNA"/>
</dbReference>
<feature type="region of interest" description="Disordered" evidence="1">
    <location>
        <begin position="133"/>
        <end position="171"/>
    </location>
</feature>
<accession>A0A147IM04</accession>
<dbReference type="SUPFAM" id="SSF74653">
    <property type="entry name" value="TolA/TonB C-terminal domain"/>
    <property type="match status" value="1"/>
</dbReference>
<dbReference type="RefSeq" id="WP_058753356.1">
    <property type="nucleotide sequence ID" value="NZ_LDTE01000115.1"/>
</dbReference>
<gene>
    <name evidence="2" type="ORF">SB4_16020</name>
</gene>
<dbReference type="PATRIC" id="fig|33051.4.peg.633"/>
<evidence type="ECO:0000313" key="3">
    <source>
        <dbReference type="Proteomes" id="UP000074072"/>
    </source>
</evidence>
<dbReference type="OrthoDB" id="7585906at2"/>
<sequence>MHGSVSVRRDRGRQSAAAIATLAVHLAILALLLWLTPFQSDSRPEQPSLPLINVFPLPEPPPVPVTSPSPSPAPVERESVVIRPTAGSGAPRKALAPEAQQAAPAAVAAAPFDRVDLPAPVAAEITADLPLHTGTVASDGRGEGLASGQGTGGEGRGTGNGRGDGDGPGQGRLRFALAEWIEKPPQSLIDEAFPKMARSGGVNGLAVLLCVVPKPGRPQSCAIAAERPGGRGFGPAALGLYPRFRIRPVMKGDQVIQPEVLVPVTFTIHK</sequence>
<proteinExistence type="predicted"/>